<comment type="caution">
    <text evidence="2">The sequence shown here is derived from an EMBL/GenBank/DDBJ whole genome shotgun (WGS) entry which is preliminary data.</text>
</comment>
<dbReference type="SUPFAM" id="SSF81383">
    <property type="entry name" value="F-box domain"/>
    <property type="match status" value="1"/>
</dbReference>
<evidence type="ECO:0000313" key="3">
    <source>
        <dbReference type="Proteomes" id="UP000820818"/>
    </source>
</evidence>
<dbReference type="Gene3D" id="3.80.10.10">
    <property type="entry name" value="Ribonuclease Inhibitor"/>
    <property type="match status" value="3"/>
</dbReference>
<dbReference type="PROSITE" id="PS50181">
    <property type="entry name" value="FBOX"/>
    <property type="match status" value="1"/>
</dbReference>
<name>A0AAD5PRS9_9CRUS</name>
<dbReference type="AlphaFoldDB" id="A0AAD5PRS9"/>
<organism evidence="2 3">
    <name type="scientific">Daphnia sinensis</name>
    <dbReference type="NCBI Taxonomy" id="1820382"/>
    <lineage>
        <taxon>Eukaryota</taxon>
        <taxon>Metazoa</taxon>
        <taxon>Ecdysozoa</taxon>
        <taxon>Arthropoda</taxon>
        <taxon>Crustacea</taxon>
        <taxon>Branchiopoda</taxon>
        <taxon>Diplostraca</taxon>
        <taxon>Cladocera</taxon>
        <taxon>Anomopoda</taxon>
        <taxon>Daphniidae</taxon>
        <taxon>Daphnia</taxon>
        <taxon>Daphnia similis group</taxon>
    </lineage>
</organism>
<proteinExistence type="predicted"/>
<dbReference type="InterPro" id="IPR001810">
    <property type="entry name" value="F-box_dom"/>
</dbReference>
<dbReference type="GO" id="GO:0031398">
    <property type="term" value="P:positive regulation of protein ubiquitination"/>
    <property type="evidence" value="ECO:0007669"/>
    <property type="project" value="TreeGrafter"/>
</dbReference>
<dbReference type="InterPro" id="IPR032675">
    <property type="entry name" value="LRR_dom_sf"/>
</dbReference>
<dbReference type="EMBL" id="WJBH02000006">
    <property type="protein sequence ID" value="KAI9557491.1"/>
    <property type="molecule type" value="Genomic_DNA"/>
</dbReference>
<feature type="domain" description="F-box" evidence="1">
    <location>
        <begin position="45"/>
        <end position="91"/>
    </location>
</feature>
<evidence type="ECO:0000259" key="1">
    <source>
        <dbReference type="PROSITE" id="PS50181"/>
    </source>
</evidence>
<gene>
    <name evidence="2" type="ORF">GHT06_017319</name>
</gene>
<sequence length="533" mass="61170">MDLSTDVWGQLASFRGTLEEQHNARSKTHAVRSMHVREYLVPTLIPTIDKLPDKVVLQIFSYLSHREICRLARTCRKWRMIAYDSRLWKSVSLRPEMSGLHVSSLEALLALISIRFGPSLRYIELPIELITHTVLYELGSKCPNLTHMLLDFSTAMQLHDFNELQGFPTKLRYMCICLSEVIFMEGFMRKIYSFINGLEVLHLIGTYEKISEEEEEIYEVINIHKMKSATPNLRVVNLYGINFVDDSHVEAFSSNCIQLECLAINYCAKVTGSSLRILFQRCRKMRCLLAQQTGLLSEHVQAVEWEKTQLQELDITGTDLTTECLTDLLTRVPALRWLSAGQQDGFNDSVLRAFADKGNARSLMALDLDRCESLSEDGLYKFLLRFGPQLRGLVLSGIPHVTDQLWTGTLPSLRQVKILVMGMTEGCCPKINQKVLVDQLIDCIAQNCAQLERLELRWDPETLRYSDKSQKAIDTLRVRCLRLRCLVLSDGKYYETVKANFERADRTTVVRTTTNCRVSNCYLSSFYQDLLFN</sequence>
<dbReference type="SMART" id="SM00256">
    <property type="entry name" value="FBOX"/>
    <property type="match status" value="1"/>
</dbReference>
<dbReference type="Pfam" id="PF12937">
    <property type="entry name" value="F-box-like"/>
    <property type="match status" value="1"/>
</dbReference>
<evidence type="ECO:0000313" key="2">
    <source>
        <dbReference type="EMBL" id="KAI9557491.1"/>
    </source>
</evidence>
<accession>A0AAD5PRS9</accession>
<dbReference type="Proteomes" id="UP000820818">
    <property type="component" value="Linkage Group LG6"/>
</dbReference>
<keyword evidence="3" id="KW-1185">Reference proteome</keyword>
<dbReference type="InterPro" id="IPR036047">
    <property type="entry name" value="F-box-like_dom_sf"/>
</dbReference>
<reference evidence="2 3" key="1">
    <citation type="submission" date="2022-05" db="EMBL/GenBank/DDBJ databases">
        <title>A multi-omics perspective on studying reproductive biology in Daphnia sinensis.</title>
        <authorList>
            <person name="Jia J."/>
        </authorList>
    </citation>
    <scope>NUCLEOTIDE SEQUENCE [LARGE SCALE GENOMIC DNA]</scope>
    <source>
        <strain evidence="2 3">WSL</strain>
    </source>
</reference>
<dbReference type="PANTHER" id="PTHR20933">
    <property type="entry name" value="F-BOX ONLY PROTEIN 33"/>
    <property type="match status" value="1"/>
</dbReference>
<protein>
    <recommendedName>
        <fullName evidence="1">F-box domain-containing protein</fullName>
    </recommendedName>
</protein>
<dbReference type="SUPFAM" id="SSF52047">
    <property type="entry name" value="RNI-like"/>
    <property type="match status" value="1"/>
</dbReference>
<dbReference type="PANTHER" id="PTHR20933:SF4">
    <property type="entry name" value="F-BOX INVOLVED IN POLYQ PATHOGENESIS, ISOFORM A"/>
    <property type="match status" value="1"/>
</dbReference>